<protein>
    <submittedName>
        <fullName evidence="1">Uncharacterized protein</fullName>
    </submittedName>
</protein>
<dbReference type="Pfam" id="PF20330">
    <property type="entry name" value="DUF6625"/>
    <property type="match status" value="1"/>
</dbReference>
<gene>
    <name evidence="1" type="ORF">DVR12_03585</name>
</gene>
<dbReference type="Proteomes" id="UP000260644">
    <property type="component" value="Unassembled WGS sequence"/>
</dbReference>
<dbReference type="AlphaFoldDB" id="A0A3E1YHQ5"/>
<dbReference type="EMBL" id="QPMM01000001">
    <property type="protein sequence ID" value="RFS26878.1"/>
    <property type="molecule type" value="Genomic_DNA"/>
</dbReference>
<evidence type="ECO:0000313" key="2">
    <source>
        <dbReference type="Proteomes" id="UP000260644"/>
    </source>
</evidence>
<proteinExistence type="predicted"/>
<comment type="caution">
    <text evidence="1">The sequence shown here is derived from an EMBL/GenBank/DDBJ whole genome shotgun (WGS) entry which is preliminary data.</text>
</comment>
<organism evidence="1 2">
    <name type="scientific">Chitinophaga silvatica</name>
    <dbReference type="NCBI Taxonomy" id="2282649"/>
    <lineage>
        <taxon>Bacteria</taxon>
        <taxon>Pseudomonadati</taxon>
        <taxon>Bacteroidota</taxon>
        <taxon>Chitinophagia</taxon>
        <taxon>Chitinophagales</taxon>
        <taxon>Chitinophagaceae</taxon>
        <taxon>Chitinophaga</taxon>
    </lineage>
</organism>
<keyword evidence="2" id="KW-1185">Reference proteome</keyword>
<name>A0A3E1YHQ5_9BACT</name>
<accession>A0A3E1YHQ5</accession>
<reference evidence="1 2" key="1">
    <citation type="submission" date="2018-07" db="EMBL/GenBank/DDBJ databases">
        <title>Chitinophaga K2CV101002-2 sp. nov., isolated from a monsoon evergreen broad-leaved forest soil.</title>
        <authorList>
            <person name="Lv Y."/>
        </authorList>
    </citation>
    <scope>NUCLEOTIDE SEQUENCE [LARGE SCALE GENOMIC DNA]</scope>
    <source>
        <strain evidence="1 2">GDMCC 1.1288</strain>
    </source>
</reference>
<dbReference type="InterPro" id="IPR046733">
    <property type="entry name" value="DUF6625"/>
</dbReference>
<evidence type="ECO:0000313" key="1">
    <source>
        <dbReference type="EMBL" id="RFS26878.1"/>
    </source>
</evidence>
<sequence>MIFPKVAFIIPYFGKLPRWFNIFIKTCSYNSDFSFIFFSDNPVTIETNNIYFNAFTLNDFNSLASLKLGFNIQITEPYKICDLKPAYGLIFEDYIKDFQYWGILDIDLILGNLKAFINVNILNEYDIITAKKEYLTGHFTIFRNCSKVNNLFTESTHYKYVFQSNTIFSFDECNSIWKHLLKGIPITAIPAKIDSMTHVVKRLEKTNSLKIYFENLVLEQNKLDNQGNFSEWNDTLSWNNGKLFNFNEKKEYLYFHFHFLKKKRSFIVPDWNNVPKQFYITNTGFF</sequence>
<dbReference type="OrthoDB" id="1910631at2"/>
<dbReference type="RefSeq" id="WP_116974071.1">
    <property type="nucleotide sequence ID" value="NZ_QPMM01000001.1"/>
</dbReference>